<comment type="similarity">
    <text evidence="1">Belongs to the amidase family.</text>
</comment>
<evidence type="ECO:0000256" key="1">
    <source>
        <dbReference type="ARBA" id="ARBA00009199"/>
    </source>
</evidence>
<name>A0A132B8D9_MOLSC</name>
<dbReference type="InParanoid" id="A0A132B8D9"/>
<dbReference type="Pfam" id="PF01425">
    <property type="entry name" value="Amidase"/>
    <property type="match status" value="1"/>
</dbReference>
<dbReference type="InterPro" id="IPR036928">
    <property type="entry name" value="AS_sf"/>
</dbReference>
<dbReference type="RefSeq" id="XP_018063020.1">
    <property type="nucleotide sequence ID" value="XM_018216149.1"/>
</dbReference>
<sequence>MPKRFANYPLAVEAPKVPYKKEDDANPVFSGRLLAIGAWLITKVQPAQKYLWHNAGFDGLRKVPHLRDYTPRYDPTVIPLTVSTPHDPLQIDPQFFPKQSQDLPGRYYSIMDYHEMYLSGQLTPLNVVEYLLPIIRRDVQSPSHHSIAFIDSKTDLIMDAAKASTERYKAGKHLGIMDGIPTAVKDEGDVAGYRTTGGRKRNDEFFKIATKSTRPAQLLQESGAIILGKLNMHELGADTTNNNPNWGTPRNPHNDQYYTGGSSGGSAYVVAAGLVPFALGADGGGSIRIPSSFCGVYGLKPSHNRLEDTGSTVTVTGPLAATMADLEMAYRTMAVPEPKHPISSLFAPPGPLTMELDPKKTRYIGLVDSEWIRADNKSSAWSNAMSHLERHGYKRVAIDLPYLPEGQLAHAMTILSEMTNGSRSDPMYPNNWFSGLNAANKVLLGVGDQTPAQDFLLAQQLRNMLMQHLAFLYKKYPGLLIITPTTPMSGWPIRKQADLTHGITDGNTSIRSMQFVWLANFCGNPAITVPYGYAEPVKGEGKIPLGLMAMAEWGGEDELLAWGRVMEKWLGLSNEGTDVIGGGGRVRPSNWVDILVNARKKVAT</sequence>
<dbReference type="AlphaFoldDB" id="A0A132B8D9"/>
<proteinExistence type="inferred from homology"/>
<dbReference type="PANTHER" id="PTHR11895">
    <property type="entry name" value="TRANSAMIDASE"/>
    <property type="match status" value="1"/>
</dbReference>
<dbReference type="GO" id="GO:0003824">
    <property type="term" value="F:catalytic activity"/>
    <property type="evidence" value="ECO:0007669"/>
    <property type="project" value="InterPro"/>
</dbReference>
<dbReference type="InterPro" id="IPR000120">
    <property type="entry name" value="Amidase"/>
</dbReference>
<dbReference type="InterPro" id="IPR020556">
    <property type="entry name" value="Amidase_CS"/>
</dbReference>
<dbReference type="STRING" id="149040.A0A132B8D9"/>
<dbReference type="PANTHER" id="PTHR11895:SF67">
    <property type="entry name" value="AMIDASE DOMAIN-CONTAINING PROTEIN"/>
    <property type="match status" value="1"/>
</dbReference>
<dbReference type="PROSITE" id="PS00571">
    <property type="entry name" value="AMIDASES"/>
    <property type="match status" value="1"/>
</dbReference>
<dbReference type="OrthoDB" id="421993at2759"/>
<dbReference type="Gene3D" id="3.90.1300.10">
    <property type="entry name" value="Amidase signature (AS) domain"/>
    <property type="match status" value="1"/>
</dbReference>
<organism evidence="3 4">
    <name type="scientific">Mollisia scopiformis</name>
    <name type="common">Conifer needle endophyte fungus</name>
    <name type="synonym">Phialocephala scopiformis</name>
    <dbReference type="NCBI Taxonomy" id="149040"/>
    <lineage>
        <taxon>Eukaryota</taxon>
        <taxon>Fungi</taxon>
        <taxon>Dikarya</taxon>
        <taxon>Ascomycota</taxon>
        <taxon>Pezizomycotina</taxon>
        <taxon>Leotiomycetes</taxon>
        <taxon>Helotiales</taxon>
        <taxon>Mollisiaceae</taxon>
        <taxon>Mollisia</taxon>
    </lineage>
</organism>
<gene>
    <name evidence="3" type="ORF">LY89DRAFT_690712</name>
</gene>
<dbReference type="GeneID" id="28825875"/>
<dbReference type="Proteomes" id="UP000070700">
    <property type="component" value="Unassembled WGS sequence"/>
</dbReference>
<protein>
    <submittedName>
        <fullName evidence="3">Amidase signature enzyme</fullName>
    </submittedName>
</protein>
<dbReference type="SUPFAM" id="SSF75304">
    <property type="entry name" value="Amidase signature (AS) enzymes"/>
    <property type="match status" value="1"/>
</dbReference>
<dbReference type="EMBL" id="KQ947434">
    <property type="protein sequence ID" value="KUJ08665.1"/>
    <property type="molecule type" value="Genomic_DNA"/>
</dbReference>
<dbReference type="InterPro" id="IPR023631">
    <property type="entry name" value="Amidase_dom"/>
</dbReference>
<accession>A0A132B8D9</accession>
<dbReference type="KEGG" id="psco:LY89DRAFT_690712"/>
<keyword evidence="4" id="KW-1185">Reference proteome</keyword>
<feature type="domain" description="Amidase" evidence="2">
    <location>
        <begin position="155"/>
        <end position="560"/>
    </location>
</feature>
<reference evidence="3 4" key="1">
    <citation type="submission" date="2015-10" db="EMBL/GenBank/DDBJ databases">
        <title>Full genome of DAOMC 229536 Phialocephala scopiformis, a fungal endophyte of spruce producing the potent anti-insectan compound rugulosin.</title>
        <authorList>
            <consortium name="DOE Joint Genome Institute"/>
            <person name="Walker A.K."/>
            <person name="Frasz S.L."/>
            <person name="Seifert K.A."/>
            <person name="Miller J.D."/>
            <person name="Mondo S.J."/>
            <person name="Labutti K."/>
            <person name="Lipzen A."/>
            <person name="Dockter R."/>
            <person name="Kennedy M."/>
            <person name="Grigoriev I.V."/>
            <person name="Spatafora J.W."/>
        </authorList>
    </citation>
    <scope>NUCLEOTIDE SEQUENCE [LARGE SCALE GENOMIC DNA]</scope>
    <source>
        <strain evidence="3 4">CBS 120377</strain>
    </source>
</reference>
<evidence type="ECO:0000313" key="4">
    <source>
        <dbReference type="Proteomes" id="UP000070700"/>
    </source>
</evidence>
<evidence type="ECO:0000259" key="2">
    <source>
        <dbReference type="Pfam" id="PF01425"/>
    </source>
</evidence>
<evidence type="ECO:0000313" key="3">
    <source>
        <dbReference type="EMBL" id="KUJ08665.1"/>
    </source>
</evidence>